<proteinExistence type="predicted"/>
<dbReference type="EMBL" id="CP050692">
    <property type="protein sequence ID" value="QIT43160.1"/>
    <property type="molecule type" value="Genomic_DNA"/>
</dbReference>
<dbReference type="PANTHER" id="PTHR22990">
    <property type="entry name" value="F-BOX ONLY PROTEIN"/>
    <property type="match status" value="1"/>
</dbReference>
<evidence type="ECO:0000259" key="3">
    <source>
        <dbReference type="Pfam" id="PF13229"/>
    </source>
</evidence>
<gene>
    <name evidence="4" type="ORF">AFM16_06115</name>
    <name evidence="5" type="ORF">HCX60_06240</name>
</gene>
<dbReference type="InterPro" id="IPR011050">
    <property type="entry name" value="Pectin_lyase_fold/virulence"/>
</dbReference>
<name>A0AAE7CJ65_STRAT</name>
<reference evidence="5 7" key="2">
    <citation type="submission" date="2020-03" db="EMBL/GenBank/DDBJ databases">
        <title>Is there a link between lipid content and antibiotic production in Streptomyces?</title>
        <authorList>
            <person name="David M."/>
            <person name="Lejeune C."/>
            <person name="Abreu S."/>
            <person name="Thibessard A."/>
            <person name="Leblond P."/>
            <person name="Chaminade P."/>
            <person name="Virolle M.-J."/>
        </authorList>
    </citation>
    <scope>NUCLEOTIDE SEQUENCE [LARGE SCALE GENOMIC DNA]</scope>
    <source>
        <strain evidence="5 7">DSM 41481</strain>
    </source>
</reference>
<dbReference type="InterPro" id="IPR012334">
    <property type="entry name" value="Pectin_lyas_fold"/>
</dbReference>
<dbReference type="RefSeq" id="WP_107419036.1">
    <property type="nucleotide sequence ID" value="NZ_CM007717.1"/>
</dbReference>
<organism evidence="5 7">
    <name type="scientific">Streptomyces antibioticus</name>
    <dbReference type="NCBI Taxonomy" id="1890"/>
    <lineage>
        <taxon>Bacteria</taxon>
        <taxon>Bacillati</taxon>
        <taxon>Actinomycetota</taxon>
        <taxon>Actinomycetes</taxon>
        <taxon>Kitasatosporales</taxon>
        <taxon>Streptomycetaceae</taxon>
        <taxon>Streptomyces</taxon>
    </lineage>
</organism>
<keyword evidence="6" id="KW-1185">Reference proteome</keyword>
<dbReference type="Proteomes" id="UP000190306">
    <property type="component" value="Chromosome"/>
</dbReference>
<feature type="chain" id="PRO_5042051370" description="Right handed beta helix domain-containing protein" evidence="2">
    <location>
        <begin position="23"/>
        <end position="356"/>
    </location>
</feature>
<dbReference type="EMBL" id="LHQL01000005">
    <property type="protein sequence ID" value="OOQ54144.1"/>
    <property type="molecule type" value="Genomic_DNA"/>
</dbReference>
<dbReference type="SMART" id="SM00710">
    <property type="entry name" value="PbH1"/>
    <property type="match status" value="8"/>
</dbReference>
<evidence type="ECO:0000313" key="5">
    <source>
        <dbReference type="EMBL" id="QIT43160.1"/>
    </source>
</evidence>
<feature type="domain" description="Right handed beta helix" evidence="3">
    <location>
        <begin position="100"/>
        <end position="239"/>
    </location>
</feature>
<sequence>MKKCHIAYLACTAALVGTAVGAAPPVHHRTLHVVHPGESVQKAVDAAKPGDTVLLTPGTYRESVSLTTSGVTLRGTGPRTVLRPAPVTTTKKAANSCAAAGHGICVTGTKDRKVERVTIAGLTVSGFTKHGVYAVDTDRLTVRRVTAEKNGVWGIATEASTRGVYRDNTARDNGDAGLFLANTVTAEQGATDTRGTVVARNRLEGNRIGVTVRRLRNLSVDRNHFTGNCAGVFVVGDENKPKAGLVTVRGNRIVDNNKSCPKTARLDALQGSGIVLTGAEDSLVTRNVITGNAGASPLSGGIVLFKSIVGAASERNRISDNVLRDNAPADLVNADTGQGNTFERNDCRASRPTGLC</sequence>
<dbReference type="AlphaFoldDB" id="A0AAE7CJ65"/>
<evidence type="ECO:0000256" key="2">
    <source>
        <dbReference type="SAM" id="SignalP"/>
    </source>
</evidence>
<reference evidence="4 6" key="1">
    <citation type="submission" date="2015-07" db="EMBL/GenBank/DDBJ databases">
        <title>Draft Genome Sequence of Streptomyces antibioticus, IMRU 3720 reveals insights in the evolution of actinomycin biosynthetic gene clusters in Streptomyces.</title>
        <authorList>
            <person name="Crnovcic I."/>
            <person name="Ruckert C."/>
            <person name="Kalinowksi J."/>
            <person name="Keller U."/>
        </authorList>
    </citation>
    <scope>NUCLEOTIDE SEQUENCE [LARGE SCALE GENOMIC DNA]</scope>
    <source>
        <strain evidence="4 6">DSM 41481</strain>
    </source>
</reference>
<dbReference type="InterPro" id="IPR006626">
    <property type="entry name" value="PbH1"/>
</dbReference>
<feature type="signal peptide" evidence="2">
    <location>
        <begin position="1"/>
        <end position="22"/>
    </location>
</feature>
<dbReference type="InterPro" id="IPR051550">
    <property type="entry name" value="SCF-Subunits/Alg-Epimerases"/>
</dbReference>
<evidence type="ECO:0000256" key="1">
    <source>
        <dbReference type="ARBA" id="ARBA00022737"/>
    </source>
</evidence>
<dbReference type="SUPFAM" id="SSF51126">
    <property type="entry name" value="Pectin lyase-like"/>
    <property type="match status" value="1"/>
</dbReference>
<evidence type="ECO:0000313" key="6">
    <source>
        <dbReference type="Proteomes" id="UP000190306"/>
    </source>
</evidence>
<dbReference type="Proteomes" id="UP000502504">
    <property type="component" value="Chromosome"/>
</dbReference>
<dbReference type="InterPro" id="IPR039448">
    <property type="entry name" value="Beta_helix"/>
</dbReference>
<evidence type="ECO:0000313" key="7">
    <source>
        <dbReference type="Proteomes" id="UP000502504"/>
    </source>
</evidence>
<dbReference type="Gene3D" id="2.160.20.10">
    <property type="entry name" value="Single-stranded right-handed beta-helix, Pectin lyase-like"/>
    <property type="match status" value="1"/>
</dbReference>
<dbReference type="PANTHER" id="PTHR22990:SF15">
    <property type="entry name" value="F-BOX ONLY PROTEIN 10"/>
    <property type="match status" value="1"/>
</dbReference>
<accession>A0AAE7CJ65</accession>
<feature type="domain" description="Right handed beta helix" evidence="3">
    <location>
        <begin position="246"/>
        <end position="346"/>
    </location>
</feature>
<protein>
    <recommendedName>
        <fullName evidence="3">Right handed beta helix domain-containing protein</fullName>
    </recommendedName>
</protein>
<evidence type="ECO:0000313" key="4">
    <source>
        <dbReference type="EMBL" id="OOQ54144.1"/>
    </source>
</evidence>
<keyword evidence="1" id="KW-0677">Repeat</keyword>
<dbReference type="Pfam" id="PF13229">
    <property type="entry name" value="Beta_helix"/>
    <property type="match status" value="2"/>
</dbReference>
<keyword evidence="2" id="KW-0732">Signal</keyword>